<dbReference type="InterPro" id="IPR036734">
    <property type="entry name" value="Neur_chan_lig-bd_sf"/>
</dbReference>
<evidence type="ECO:0000313" key="31">
    <source>
        <dbReference type="Ensembl" id="ENSCMUP00000016681.2"/>
    </source>
</evidence>
<evidence type="ECO:0000256" key="1">
    <source>
        <dbReference type="ARBA" id="ARBA00004279"/>
    </source>
</evidence>
<comment type="catalytic activity">
    <reaction evidence="23">
        <text>chloride(in) = chloride(out)</text>
        <dbReference type="Rhea" id="RHEA:29823"/>
        <dbReference type="ChEBI" id="CHEBI:17996"/>
    </reaction>
</comment>
<dbReference type="GO" id="GO:0022824">
    <property type="term" value="F:transmitter-gated monoatomic ion channel activity"/>
    <property type="evidence" value="ECO:0007669"/>
    <property type="project" value="InterPro"/>
</dbReference>
<dbReference type="SUPFAM" id="SSF63712">
    <property type="entry name" value="Nicotinic receptor ligand binding domain-like"/>
    <property type="match status" value="1"/>
</dbReference>
<evidence type="ECO:0000256" key="5">
    <source>
        <dbReference type="ARBA" id="ARBA00022475"/>
    </source>
</evidence>
<keyword evidence="21" id="KW-1071">Ligand-gated ion channel</keyword>
<protein>
    <submittedName>
        <fullName evidence="31">Glycine receptor alpha 1</fullName>
    </submittedName>
</protein>
<keyword evidence="7" id="KW-0479">Metal-binding</keyword>
<keyword evidence="15" id="KW-0675">Receptor</keyword>
<evidence type="ECO:0000256" key="24">
    <source>
        <dbReference type="ARBA" id="ARBA00034104"/>
    </source>
</evidence>
<gene>
    <name evidence="31" type="primary">GLRA1</name>
</gene>
<dbReference type="GO" id="GO:0034707">
    <property type="term" value="C:chloride channel complex"/>
    <property type="evidence" value="ECO:0007669"/>
    <property type="project" value="UniProtKB-KW"/>
</dbReference>
<evidence type="ECO:0000256" key="9">
    <source>
        <dbReference type="ARBA" id="ARBA00022833"/>
    </source>
</evidence>
<dbReference type="AlphaFoldDB" id="A0A8C3E538"/>
<reference evidence="31" key="3">
    <citation type="submission" date="2025-09" db="UniProtKB">
        <authorList>
            <consortium name="Ensembl"/>
        </authorList>
    </citation>
    <scope>IDENTIFICATION</scope>
</reference>
<evidence type="ECO:0000256" key="16">
    <source>
        <dbReference type="ARBA" id="ARBA00023173"/>
    </source>
</evidence>
<keyword evidence="4 28" id="KW-0813">Transport</keyword>
<keyword evidence="14 26" id="KW-1015">Disulfide bond</keyword>
<dbReference type="SUPFAM" id="SSF90112">
    <property type="entry name" value="Neurotransmitter-gated ion-channel transmembrane pore"/>
    <property type="match status" value="1"/>
</dbReference>
<keyword evidence="19" id="KW-0628">Postsynaptic cell membrane</keyword>
<sequence length="691" mass="78529">MCNVNALGVYVWETIVFFSLAASKEAEAAARSAPKPMSPSDFLDKLMGRTSGYDARIRPNFKGPPVNVSCNIFINSFGSIAETTMDYRVNIFLRQQWNDPRLAYNEYPDDSLDLDPSMLDSIWKPDLFFANEKGAHFHEITTDNKLLRISRNGNVLYSIRITLTLACPMDLKNFPMDVQTCIMQLESFGYTMNDLIFEWQEKGAVQVADGLTLPQFILKEEKDLRYCTKHYNTGKFTCIEARFHLERQMGYYLIQMYIPSLLIVILSWISFWINMDAAPARVGLGITTVLTMTTQSSGSRASLPKVSYVKAIDIWMAVCLLFVFSALLEYAAVNFVSRQHKELLRFRRKRRHHKEDEAGEGRFNFTAYGMGPACLQAKDGLSVKGANNNNTANPVPPPSRSPEEMRKLFIQRAKKIDKISRIGFPMAFLIFNIFYWIIYKIVRREDVHNHHGFADQTLCDFCIEESKHIISLIPIREHPKETQEGHQGLHQKSQGKSRAKRRKTFPPHFILLQLCIEESHVHPRPTGCRCNYVIATASLELQCHFLSWNKAGGRRLGTKNHQKDAYVSCPYRSTSAASGAHGSLGTEIRITLLPACLGFQLSFAKHWARLMHTISSVTLFPKQPVSIWAIWQLQGCCRVTASSTHIPTGNTRESWPRCDSAELTVPGKSCQRVSPPRQDFRLSYEPLGKSG</sequence>
<dbReference type="FunFam" id="1.20.58.390:FF:000003">
    <property type="entry name" value="Glycine receptor alpha 2 subunit"/>
    <property type="match status" value="1"/>
</dbReference>
<dbReference type="GO" id="GO:0030425">
    <property type="term" value="C:dendrite"/>
    <property type="evidence" value="ECO:0007669"/>
    <property type="project" value="UniProtKB-SubCell"/>
</dbReference>
<dbReference type="PRINTS" id="PR00253">
    <property type="entry name" value="GABAARECEPTR"/>
</dbReference>
<evidence type="ECO:0000256" key="13">
    <source>
        <dbReference type="ARBA" id="ARBA00023136"/>
    </source>
</evidence>
<evidence type="ECO:0000256" key="12">
    <source>
        <dbReference type="ARBA" id="ARBA00023065"/>
    </source>
</evidence>
<dbReference type="FunFam" id="2.70.170.10:FF:000002">
    <property type="entry name" value="Glycine receptor alpha 1 subunit"/>
    <property type="match status" value="1"/>
</dbReference>
<evidence type="ECO:0000256" key="20">
    <source>
        <dbReference type="ARBA" id="ARBA00023273"/>
    </source>
</evidence>
<dbReference type="InterPro" id="IPR006029">
    <property type="entry name" value="Neurotrans-gated_channel_TM"/>
</dbReference>
<feature type="disulfide bond" evidence="26">
    <location>
        <begin position="167"/>
        <end position="181"/>
    </location>
</feature>
<dbReference type="GO" id="GO:0046872">
    <property type="term" value="F:metal ion binding"/>
    <property type="evidence" value="ECO:0007669"/>
    <property type="project" value="UniProtKB-KW"/>
</dbReference>
<dbReference type="PROSITE" id="PS00236">
    <property type="entry name" value="NEUROTR_ION_CHANNEL"/>
    <property type="match status" value="1"/>
</dbReference>
<organism evidence="31 32">
    <name type="scientific">Corvus moneduloides</name>
    <name type="common">New Caledonian crow</name>
    <dbReference type="NCBI Taxonomy" id="1196302"/>
    <lineage>
        <taxon>Eukaryota</taxon>
        <taxon>Metazoa</taxon>
        <taxon>Chordata</taxon>
        <taxon>Craniata</taxon>
        <taxon>Vertebrata</taxon>
        <taxon>Euteleostomi</taxon>
        <taxon>Archelosauria</taxon>
        <taxon>Archosauria</taxon>
        <taxon>Dinosauria</taxon>
        <taxon>Saurischia</taxon>
        <taxon>Theropoda</taxon>
        <taxon>Coelurosauria</taxon>
        <taxon>Aves</taxon>
        <taxon>Neognathae</taxon>
        <taxon>Neoaves</taxon>
        <taxon>Telluraves</taxon>
        <taxon>Australaves</taxon>
        <taxon>Passeriformes</taxon>
        <taxon>Corvoidea</taxon>
        <taxon>Corvidae</taxon>
        <taxon>Corvus</taxon>
    </lineage>
</organism>
<dbReference type="PANTHER" id="PTHR18945">
    <property type="entry name" value="NEUROTRANSMITTER GATED ION CHANNEL"/>
    <property type="match status" value="1"/>
</dbReference>
<feature type="transmembrane region" description="Helical" evidence="28">
    <location>
        <begin position="314"/>
        <end position="337"/>
    </location>
</feature>
<evidence type="ECO:0000313" key="32">
    <source>
        <dbReference type="Proteomes" id="UP000694553"/>
    </source>
</evidence>
<name>A0A8C3E538_CORMO</name>
<evidence type="ECO:0000256" key="21">
    <source>
        <dbReference type="ARBA" id="ARBA00023286"/>
    </source>
</evidence>
<keyword evidence="18" id="KW-0868">Chloride</keyword>
<keyword evidence="11" id="KW-0770">Synapse</keyword>
<proteinExistence type="inferred from homology"/>
<evidence type="ECO:0000259" key="29">
    <source>
        <dbReference type="Pfam" id="PF02931"/>
    </source>
</evidence>
<evidence type="ECO:0000256" key="14">
    <source>
        <dbReference type="ARBA" id="ARBA00023157"/>
    </source>
</evidence>
<keyword evidence="8" id="KW-0732">Signal</keyword>
<dbReference type="Pfam" id="PF02932">
    <property type="entry name" value="Neur_chan_memb"/>
    <property type="match status" value="1"/>
</dbReference>
<evidence type="ECO:0000256" key="26">
    <source>
        <dbReference type="PIRSR" id="PIRSR608127-52"/>
    </source>
</evidence>
<dbReference type="InterPro" id="IPR008128">
    <property type="entry name" value="Glycine_rcpt_A1"/>
</dbReference>
<keyword evidence="6 28" id="KW-0812">Transmembrane</keyword>
<feature type="disulfide bond" evidence="26">
    <location>
        <begin position="227"/>
        <end position="238"/>
    </location>
</feature>
<keyword evidence="5" id="KW-1003">Cell membrane</keyword>
<dbReference type="Gene3D" id="2.70.170.10">
    <property type="entry name" value="Neurotransmitter-gated ion-channel ligand-binding domain"/>
    <property type="match status" value="1"/>
</dbReference>
<dbReference type="NCBIfam" id="TIGR00860">
    <property type="entry name" value="LIC"/>
    <property type="match status" value="1"/>
</dbReference>
<dbReference type="PRINTS" id="PR01673">
    <property type="entry name" value="GLYRALPHA"/>
</dbReference>
<keyword evidence="10 28" id="KW-1133">Transmembrane helix</keyword>
<comment type="subcellular location">
    <subcellularLocation>
        <location evidence="1">Cell projection</location>
        <location evidence="1">Dendrite</location>
    </subcellularLocation>
    <subcellularLocation>
        <location evidence="2">Perikaryon</location>
    </subcellularLocation>
    <subcellularLocation>
        <location evidence="24">Postsynaptic cell membrane</location>
        <topology evidence="24">Multi-pass membrane protein</topology>
    </subcellularLocation>
</comment>
<dbReference type="GO" id="GO:0016934">
    <property type="term" value="F:extracellularly glycine-gated chloride channel activity"/>
    <property type="evidence" value="ECO:0007669"/>
    <property type="project" value="InterPro"/>
</dbReference>
<dbReference type="GO" id="GO:0045211">
    <property type="term" value="C:postsynaptic membrane"/>
    <property type="evidence" value="ECO:0007669"/>
    <property type="project" value="UniProtKB-SubCell"/>
</dbReference>
<keyword evidence="13 28" id="KW-0472">Membrane</keyword>
<accession>A0A8U7NKL3</accession>
<evidence type="ECO:0000256" key="19">
    <source>
        <dbReference type="ARBA" id="ARBA00023257"/>
    </source>
</evidence>
<keyword evidence="22 28" id="KW-0407">Ion channel</keyword>
<evidence type="ECO:0000256" key="4">
    <source>
        <dbReference type="ARBA" id="ARBA00022448"/>
    </source>
</evidence>
<dbReference type="InterPro" id="IPR018000">
    <property type="entry name" value="Neurotransmitter_ion_chnl_CS"/>
</dbReference>
<reference evidence="31" key="2">
    <citation type="submission" date="2025-08" db="UniProtKB">
        <authorList>
            <consortium name="Ensembl"/>
        </authorList>
    </citation>
    <scope>IDENTIFICATION</scope>
</reference>
<feature type="domain" description="Neurotransmitter-gated ion-channel transmembrane" evidence="30">
    <location>
        <begin position="256"/>
        <end position="345"/>
    </location>
</feature>
<evidence type="ECO:0000256" key="11">
    <source>
        <dbReference type="ARBA" id="ARBA00023018"/>
    </source>
</evidence>
<dbReference type="InterPro" id="IPR036719">
    <property type="entry name" value="Neuro-gated_channel_TM_sf"/>
</dbReference>
<dbReference type="InterPro" id="IPR008127">
    <property type="entry name" value="Glycine_rcpt_A"/>
</dbReference>
<dbReference type="InterPro" id="IPR038050">
    <property type="entry name" value="Neuro_actylchol_rec"/>
</dbReference>
<keyword evidence="32" id="KW-1185">Reference proteome</keyword>
<feature type="transmembrane region" description="Helical" evidence="28">
    <location>
        <begin position="251"/>
        <end position="273"/>
    </location>
</feature>
<keyword evidence="20" id="KW-0966">Cell projection</keyword>
<keyword evidence="16" id="KW-0869">Chloride channel</keyword>
<evidence type="ECO:0000256" key="25">
    <source>
        <dbReference type="PIRSR" id="PIRSR608127-51"/>
    </source>
</evidence>
<evidence type="ECO:0000256" key="22">
    <source>
        <dbReference type="ARBA" id="ARBA00023303"/>
    </source>
</evidence>
<dbReference type="InterPro" id="IPR006028">
    <property type="entry name" value="GABAA/Glycine_rcpt"/>
</dbReference>
<feature type="domain" description="Neurotransmitter-gated ion-channel ligand-binding" evidence="29">
    <location>
        <begin position="44"/>
        <end position="249"/>
    </location>
</feature>
<comment type="caution">
    <text evidence="28">Lacks conserved residue(s) required for the propagation of feature annotation.</text>
</comment>
<dbReference type="Gene3D" id="1.20.58.390">
    <property type="entry name" value="Neurotransmitter-gated ion-channel transmembrane domain"/>
    <property type="match status" value="1"/>
</dbReference>
<accession>A0A8C3E538</accession>
<evidence type="ECO:0000256" key="17">
    <source>
        <dbReference type="ARBA" id="ARBA00023180"/>
    </source>
</evidence>
<evidence type="ECO:0000256" key="10">
    <source>
        <dbReference type="ARBA" id="ARBA00022989"/>
    </source>
</evidence>
<dbReference type="CDD" id="cd19009">
    <property type="entry name" value="LGIC_ECD_GlyR_alpha"/>
    <property type="match status" value="1"/>
</dbReference>
<evidence type="ECO:0000256" key="23">
    <source>
        <dbReference type="ARBA" id="ARBA00024167"/>
    </source>
</evidence>
<feature type="binding site" evidence="27">
    <location>
        <begin position="231"/>
        <end position="236"/>
    </location>
    <ligand>
        <name>strychnine</name>
        <dbReference type="ChEBI" id="CHEBI:90700"/>
        <note>antagonist</note>
    </ligand>
</feature>
<reference evidence="32" key="1">
    <citation type="submission" date="2019-10" db="EMBL/GenBank/DDBJ databases">
        <title>Corvus moneduloides (New Caledonian crow) genome, bCorMon1, primary haplotype.</title>
        <authorList>
            <person name="Rutz C."/>
            <person name="Fungtammasan C."/>
            <person name="Mountcastle J."/>
            <person name="Formenti G."/>
            <person name="Chow W."/>
            <person name="Howe K."/>
            <person name="Steele M.P."/>
            <person name="Fernandes J."/>
            <person name="Gilbert M.T.P."/>
            <person name="Fedrigo O."/>
            <person name="Jarvis E.D."/>
            <person name="Gemmell N."/>
        </authorList>
    </citation>
    <scope>NUCLEOTIDE SEQUENCE [LARGE SCALE GENOMIC DNA]</scope>
</reference>
<feature type="transmembrane region" description="Helical" evidence="28">
    <location>
        <begin position="422"/>
        <end position="439"/>
    </location>
</feature>
<dbReference type="PRINTS" id="PR00252">
    <property type="entry name" value="NRIONCHANNEL"/>
</dbReference>
<evidence type="ECO:0000256" key="15">
    <source>
        <dbReference type="ARBA" id="ARBA00023170"/>
    </source>
</evidence>
<dbReference type="GO" id="GO:0043204">
    <property type="term" value="C:perikaryon"/>
    <property type="evidence" value="ECO:0007669"/>
    <property type="project" value="UniProtKB-SubCell"/>
</dbReference>
<evidence type="ECO:0000256" key="7">
    <source>
        <dbReference type="ARBA" id="ARBA00022723"/>
    </source>
</evidence>
<evidence type="ECO:0000256" key="8">
    <source>
        <dbReference type="ARBA" id="ARBA00022729"/>
    </source>
</evidence>
<dbReference type="InterPro" id="IPR006202">
    <property type="entry name" value="Neur_chan_lig-bd"/>
</dbReference>
<dbReference type="Ensembl" id="ENSCMUT00000017909.2">
    <property type="protein sequence ID" value="ENSCMUP00000016681.2"/>
    <property type="gene ID" value="ENSCMUG00000010346.2"/>
</dbReference>
<evidence type="ECO:0000259" key="30">
    <source>
        <dbReference type="Pfam" id="PF02932"/>
    </source>
</evidence>
<evidence type="ECO:0000256" key="3">
    <source>
        <dbReference type="ARBA" id="ARBA00010129"/>
    </source>
</evidence>
<keyword evidence="12 28" id="KW-0406">Ion transport</keyword>
<keyword evidence="17" id="KW-0325">Glycoprotein</keyword>
<evidence type="ECO:0000256" key="18">
    <source>
        <dbReference type="ARBA" id="ARBA00023214"/>
    </source>
</evidence>
<evidence type="ECO:0000256" key="2">
    <source>
        <dbReference type="ARBA" id="ARBA00004484"/>
    </source>
</evidence>
<keyword evidence="9" id="KW-0862">Zinc</keyword>
<dbReference type="Pfam" id="PF02931">
    <property type="entry name" value="Neur_chan_LBD"/>
    <property type="match status" value="1"/>
</dbReference>
<evidence type="ECO:0000256" key="6">
    <source>
        <dbReference type="ARBA" id="ARBA00022692"/>
    </source>
</evidence>
<dbReference type="GO" id="GO:0016594">
    <property type="term" value="F:glycine binding"/>
    <property type="evidence" value="ECO:0007669"/>
    <property type="project" value="InterPro"/>
</dbReference>
<comment type="similarity">
    <text evidence="3">Belongs to the ligand-gated ion channel (TC 1.A.9) family. Glycine receptor (TC 1.A.9.3) subfamily. GLRA1 sub-subfamily.</text>
</comment>
<dbReference type="PRINTS" id="PR01674">
    <property type="entry name" value="GLYRALPHA1"/>
</dbReference>
<evidence type="ECO:0000256" key="28">
    <source>
        <dbReference type="RuleBase" id="RU000687"/>
    </source>
</evidence>
<dbReference type="Proteomes" id="UP000694553">
    <property type="component" value="Unassembled WGS sequence"/>
</dbReference>
<dbReference type="GO" id="GO:0004888">
    <property type="term" value="F:transmembrane signaling receptor activity"/>
    <property type="evidence" value="ECO:0007669"/>
    <property type="project" value="InterPro"/>
</dbReference>
<dbReference type="InterPro" id="IPR006201">
    <property type="entry name" value="Neur_channel"/>
</dbReference>
<dbReference type="CDD" id="cd19060">
    <property type="entry name" value="LGIC_TM_GlyR_alpha"/>
    <property type="match status" value="1"/>
</dbReference>
<evidence type="ECO:0000256" key="27">
    <source>
        <dbReference type="PIRSR" id="PIRSR608127-53"/>
    </source>
</evidence>
<feature type="site" description="Important for obstruction of the ion pore in the closed conformation" evidence="25">
    <location>
        <position position="290"/>
    </location>
</feature>